<evidence type="ECO:0000313" key="2">
    <source>
        <dbReference type="WBParaSite" id="PEQ_0000296901-mRNA-1"/>
    </source>
</evidence>
<dbReference type="AlphaFoldDB" id="A0A914R8I6"/>
<dbReference type="WBParaSite" id="PEQ_0000296901-mRNA-1">
    <property type="protein sequence ID" value="PEQ_0000296901-mRNA-1"/>
    <property type="gene ID" value="PEQ_0000296901"/>
</dbReference>
<dbReference type="PROSITE" id="PS51257">
    <property type="entry name" value="PROKAR_LIPOPROTEIN"/>
    <property type="match status" value="1"/>
</dbReference>
<evidence type="ECO:0000313" key="1">
    <source>
        <dbReference type="Proteomes" id="UP000887564"/>
    </source>
</evidence>
<organism evidence="1 2">
    <name type="scientific">Parascaris equorum</name>
    <name type="common">Equine roundworm</name>
    <dbReference type="NCBI Taxonomy" id="6256"/>
    <lineage>
        <taxon>Eukaryota</taxon>
        <taxon>Metazoa</taxon>
        <taxon>Ecdysozoa</taxon>
        <taxon>Nematoda</taxon>
        <taxon>Chromadorea</taxon>
        <taxon>Rhabditida</taxon>
        <taxon>Spirurina</taxon>
        <taxon>Ascaridomorpha</taxon>
        <taxon>Ascaridoidea</taxon>
        <taxon>Ascarididae</taxon>
        <taxon>Parascaris</taxon>
    </lineage>
</organism>
<protein>
    <submittedName>
        <fullName evidence="2">Uncharacterized protein</fullName>
    </submittedName>
</protein>
<name>A0A914R8I6_PAREQ</name>
<dbReference type="Proteomes" id="UP000887564">
    <property type="component" value="Unplaced"/>
</dbReference>
<sequence length="151" mass="17451">MILDERFPSLSSRSSAIVSDLVFSSNTTLAACHQHVVSVKLYALCLAVKLKKRYYEALFSIAIMIFPLAKFTIVEERTSVTKDKANRTRCNVEAVNNKQYVSLYAHHQMVDLNRGFSRVTCFLFWHTQDQLLKGIKSFCTHSKRRYLDEHN</sequence>
<keyword evidence="1" id="KW-1185">Reference proteome</keyword>
<reference evidence="2" key="1">
    <citation type="submission" date="2022-11" db="UniProtKB">
        <authorList>
            <consortium name="WormBaseParasite"/>
        </authorList>
    </citation>
    <scope>IDENTIFICATION</scope>
</reference>
<accession>A0A914R8I6</accession>
<proteinExistence type="predicted"/>